<dbReference type="SUPFAM" id="SSF51905">
    <property type="entry name" value="FAD/NAD(P)-binding domain"/>
    <property type="match status" value="1"/>
</dbReference>
<protein>
    <submittedName>
        <fullName evidence="4">Bifunctional 3-(3-hydroxy-phenyl)propionate/3-hydroxycinnamic acid hydroxylase</fullName>
        <ecNumber evidence="4">1.14.13.127</ecNumber>
    </submittedName>
</protein>
<dbReference type="InterPro" id="IPR002938">
    <property type="entry name" value="FAD-bd"/>
</dbReference>
<dbReference type="InterPro" id="IPR050631">
    <property type="entry name" value="PheA/TfdB_FAD_monoxygenase"/>
</dbReference>
<dbReference type="PRINTS" id="PR00420">
    <property type="entry name" value="RNGMNOXGNASE"/>
</dbReference>
<dbReference type="RefSeq" id="WP_378267744.1">
    <property type="nucleotide sequence ID" value="NZ_JBHUKR010000013.1"/>
</dbReference>
<accession>A0ABW5FXD9</accession>
<dbReference type="InterPro" id="IPR036188">
    <property type="entry name" value="FAD/NAD-bd_sf"/>
</dbReference>
<dbReference type="PANTHER" id="PTHR43476:SF3">
    <property type="entry name" value="FAD-BINDING MONOOXYGENASE"/>
    <property type="match status" value="1"/>
</dbReference>
<name>A0ABW5FXD9_9PSEU</name>
<dbReference type="EC" id="1.14.13.127" evidence="4"/>
<dbReference type="GO" id="GO:0008688">
    <property type="term" value="F:3-(3-hydroxyphenyl)propionate hydroxylase activity"/>
    <property type="evidence" value="ECO:0007669"/>
    <property type="project" value="UniProtKB-EC"/>
</dbReference>
<evidence type="ECO:0000256" key="1">
    <source>
        <dbReference type="ARBA" id="ARBA00023002"/>
    </source>
</evidence>
<gene>
    <name evidence="4" type="ORF">ACFSXZ_25630</name>
</gene>
<evidence type="ECO:0000259" key="3">
    <source>
        <dbReference type="Pfam" id="PF01494"/>
    </source>
</evidence>
<dbReference type="NCBIfam" id="NF004829">
    <property type="entry name" value="PRK06183.1-3"/>
    <property type="match status" value="1"/>
</dbReference>
<keyword evidence="1 4" id="KW-0560">Oxidoreductase</keyword>
<dbReference type="Proteomes" id="UP001597417">
    <property type="component" value="Unassembled WGS sequence"/>
</dbReference>
<evidence type="ECO:0000256" key="2">
    <source>
        <dbReference type="SAM" id="MobiDB-lite"/>
    </source>
</evidence>
<organism evidence="4 5">
    <name type="scientific">Amycolatopsis pigmentata</name>
    <dbReference type="NCBI Taxonomy" id="450801"/>
    <lineage>
        <taxon>Bacteria</taxon>
        <taxon>Bacillati</taxon>
        <taxon>Actinomycetota</taxon>
        <taxon>Actinomycetes</taxon>
        <taxon>Pseudonocardiales</taxon>
        <taxon>Pseudonocardiaceae</taxon>
        <taxon>Amycolatopsis</taxon>
    </lineage>
</organism>
<evidence type="ECO:0000313" key="4">
    <source>
        <dbReference type="EMBL" id="MFD2419715.1"/>
    </source>
</evidence>
<dbReference type="PANTHER" id="PTHR43476">
    <property type="entry name" value="3-(3-HYDROXY-PHENYL)PROPIONATE/3-HYDROXYCINNAMIC ACID HYDROXYLASE"/>
    <property type="match status" value="1"/>
</dbReference>
<keyword evidence="5" id="KW-1185">Reference proteome</keyword>
<dbReference type="Gene3D" id="3.50.50.60">
    <property type="entry name" value="FAD/NAD(P)-binding domain"/>
    <property type="match status" value="1"/>
</dbReference>
<comment type="caution">
    <text evidence="4">The sequence shown here is derived from an EMBL/GenBank/DDBJ whole genome shotgun (WGS) entry which is preliminary data.</text>
</comment>
<feature type="region of interest" description="Disordered" evidence="2">
    <location>
        <begin position="385"/>
        <end position="413"/>
    </location>
</feature>
<reference evidence="5" key="1">
    <citation type="journal article" date="2019" name="Int. J. Syst. Evol. Microbiol.">
        <title>The Global Catalogue of Microorganisms (GCM) 10K type strain sequencing project: providing services to taxonomists for standard genome sequencing and annotation.</title>
        <authorList>
            <consortium name="The Broad Institute Genomics Platform"/>
            <consortium name="The Broad Institute Genome Sequencing Center for Infectious Disease"/>
            <person name="Wu L."/>
            <person name="Ma J."/>
        </authorList>
    </citation>
    <scope>NUCLEOTIDE SEQUENCE [LARGE SCALE GENOMIC DNA]</scope>
    <source>
        <strain evidence="5">CGMCC 4.7645</strain>
    </source>
</reference>
<dbReference type="Pfam" id="PF01494">
    <property type="entry name" value="FAD_binding_3"/>
    <property type="match status" value="1"/>
</dbReference>
<sequence>MRFNEATPLYDVIVVGYGPVGQVLTNLLARDGHRVAVIERRPELYPRPRAAHFDHEIHRTLDRLGVVAELGEDVVGMRSYEWRGADGELILDLDVGTLAASGHVFSHLFYQPSLERALHERALRAPSVDLLRGWETISVAESDEMVTVTAERTRPLGTGELELTGERTELRGRFVVGADGANSRVRALSGIGEDDLGFSEHWLVVDVGFPDPGLAERLFTQLGDSCQWCDPRRPHMSVRVGRFRRRWEFMLLPGEDPAEFATDDAVWRMLEPWAGPADAVLERHVVYRFSSSLAKQMRMGRMLLVGDAAHVMPPFMGQGLCSGLRDAANLSWKLDLVLRGISDDSLLDTLTEERYEQNLRTIEVSMRMGQVSCTLDPAAARERDEAFRTGRTPPPEPMPGLRGGIRHRPAGTDSDPLAGSLAVQGLIGGDGRHGLADAVVGDGFCLITRHGADLGAVGELGIRMLCLDPDHPDGYTDLDGRLTAWLDETGSEAVLVRPDFYVFGRASTAADTPALLADLRDQLLTGRNSPVATPMEAR</sequence>
<evidence type="ECO:0000313" key="5">
    <source>
        <dbReference type="Proteomes" id="UP001597417"/>
    </source>
</evidence>
<dbReference type="Gene3D" id="3.30.70.2450">
    <property type="match status" value="1"/>
</dbReference>
<proteinExistence type="predicted"/>
<feature type="domain" description="FAD-binding" evidence="3">
    <location>
        <begin position="10"/>
        <end position="356"/>
    </location>
</feature>
<dbReference type="EMBL" id="JBHUKR010000013">
    <property type="protein sequence ID" value="MFD2419715.1"/>
    <property type="molecule type" value="Genomic_DNA"/>
</dbReference>